<proteinExistence type="predicted"/>
<evidence type="ECO:0000313" key="2">
    <source>
        <dbReference type="Proteomes" id="UP000309997"/>
    </source>
</evidence>
<organism evidence="1 2">
    <name type="scientific">Populus alba</name>
    <name type="common">White poplar</name>
    <dbReference type="NCBI Taxonomy" id="43335"/>
    <lineage>
        <taxon>Eukaryota</taxon>
        <taxon>Viridiplantae</taxon>
        <taxon>Streptophyta</taxon>
        <taxon>Embryophyta</taxon>
        <taxon>Tracheophyta</taxon>
        <taxon>Spermatophyta</taxon>
        <taxon>Magnoliopsida</taxon>
        <taxon>eudicotyledons</taxon>
        <taxon>Gunneridae</taxon>
        <taxon>Pentapetalae</taxon>
        <taxon>rosids</taxon>
        <taxon>fabids</taxon>
        <taxon>Malpighiales</taxon>
        <taxon>Salicaceae</taxon>
        <taxon>Saliceae</taxon>
        <taxon>Populus</taxon>
    </lineage>
</organism>
<comment type="caution">
    <text evidence="1">The sequence shown here is derived from an EMBL/GenBank/DDBJ whole genome shotgun (WGS) entry which is preliminary data.</text>
</comment>
<dbReference type="Proteomes" id="UP000309997">
    <property type="component" value="Unassembled WGS sequence"/>
</dbReference>
<dbReference type="EMBL" id="RCHU02000016">
    <property type="protein sequence ID" value="KAL3568710.1"/>
    <property type="molecule type" value="Genomic_DNA"/>
</dbReference>
<sequence>MNCERCRTMALKVVADADGRVTPLSPHMLPQHNVGDHHHLSRLINGVKVDVLHISLWYGKTGVNSSALQGDERIVVRGDGTDAAHLTSCLRRKEESHCDKEDAPSVKVFDQSFTFTDHNLIGWGLNSNQSMPRSHGITTYHRLPYVSPKTVSEPSQPPRVLN</sequence>
<name>A0ACC4AR99_POPAL</name>
<evidence type="ECO:0000313" key="1">
    <source>
        <dbReference type="EMBL" id="KAL3568710.1"/>
    </source>
</evidence>
<keyword evidence="2" id="KW-1185">Reference proteome</keyword>
<protein>
    <submittedName>
        <fullName evidence="1">Uncharacterized protein</fullName>
    </submittedName>
</protein>
<accession>A0ACC4AR99</accession>
<gene>
    <name evidence="1" type="ORF">D5086_028600</name>
</gene>
<reference evidence="1 2" key="1">
    <citation type="journal article" date="2024" name="Plant Biotechnol. J.">
        <title>Genome and CRISPR/Cas9 system of a widespread forest tree (Populus alba) in the world.</title>
        <authorList>
            <person name="Liu Y.J."/>
            <person name="Jiang P.F."/>
            <person name="Han X.M."/>
            <person name="Li X.Y."/>
            <person name="Wang H.M."/>
            <person name="Wang Y.J."/>
            <person name="Wang X.X."/>
            <person name="Zeng Q.Y."/>
        </authorList>
    </citation>
    <scope>NUCLEOTIDE SEQUENCE [LARGE SCALE GENOMIC DNA]</scope>
    <source>
        <strain evidence="2">cv. PAL-ZL1</strain>
    </source>
</reference>